<evidence type="ECO:0000256" key="1">
    <source>
        <dbReference type="ARBA" id="ARBA00005823"/>
    </source>
</evidence>
<sequence>MAEWKRKTSSSSATSVGRIQSWARGQINKAAGYIRQVSRDFGASFDEEEENAGRVWERREIVQASDGHFFERLTVGDDVDLSAILPSKYIEANNAELLIDTKKPIKSCVSSSKQLTERFGQFSLRPPSKDVEQQKKHTNDLYLETVYTILHRIGKKESSASVGGVGGVSGDEQLLQYAKSAFQVDEKTHKALVEKALSEKPPILLLNVLLLEARDLIAKDIDGFSDPFVMLGVIPSSSKGEDQHDQHEGTNANSGSQESPEEEQNNIPGKPPQHRRVLQRLSGSFRRKAFPGASRREKLEAAFEQTGDGIPARIIKASSVQRKTLNPKWNEKFQFVVGDCTDRFHLDIWDHDDENRSVLDVVSSLNQVQGLKGLGRYFKEVTQSARASSGAGCAGGDGLVDDFLGSVTFSLGDIPSTGVEQWFKLEKRSDKSEVSGQIKLKMWLSTREEHRLSSTEEQRNDDFIFLDDDADGLVDVQQHKDLLRQFALYEIGRKGDPVCAFRGQLPDLALLILHQHAIQSDLTELHQLMWLDEEYVLADSLLQFSDTGNKHTFKYLLEK</sequence>
<evidence type="ECO:0000256" key="2">
    <source>
        <dbReference type="ARBA" id="ARBA00022483"/>
    </source>
</evidence>
<dbReference type="Gene3D" id="2.60.40.150">
    <property type="entry name" value="C2 domain"/>
    <property type="match status" value="1"/>
</dbReference>
<dbReference type="InterPro" id="IPR035892">
    <property type="entry name" value="C2_domain_sf"/>
</dbReference>
<dbReference type="AlphaFoldDB" id="A0A1I8BWY1"/>
<accession>A0A1I8BWY1</accession>
<dbReference type="PANTHER" id="PTHR45999">
    <property type="entry name" value="UNC-13-4A, ISOFORM B"/>
    <property type="match status" value="1"/>
</dbReference>
<dbReference type="InterPro" id="IPR000008">
    <property type="entry name" value="C2_dom"/>
</dbReference>
<dbReference type="PANTHER" id="PTHR45999:SF4">
    <property type="entry name" value="UNC-13-4A, ISOFORM B"/>
    <property type="match status" value="1"/>
</dbReference>
<name>A0A1I8BWY1_MELHA</name>
<feature type="compositionally biased region" description="Basic and acidic residues" evidence="3">
    <location>
        <begin position="239"/>
        <end position="248"/>
    </location>
</feature>
<evidence type="ECO:0000256" key="3">
    <source>
        <dbReference type="SAM" id="MobiDB-lite"/>
    </source>
</evidence>
<dbReference type="GO" id="GO:0006887">
    <property type="term" value="P:exocytosis"/>
    <property type="evidence" value="ECO:0007669"/>
    <property type="project" value="UniProtKB-KW"/>
</dbReference>
<reference evidence="6" key="1">
    <citation type="submission" date="2016-11" db="UniProtKB">
        <authorList>
            <consortium name="WormBaseParasite"/>
        </authorList>
    </citation>
    <scope>IDENTIFICATION</scope>
</reference>
<feature type="region of interest" description="Disordered" evidence="3">
    <location>
        <begin position="235"/>
        <end position="274"/>
    </location>
</feature>
<feature type="compositionally biased region" description="Polar residues" evidence="3">
    <location>
        <begin position="249"/>
        <end position="258"/>
    </location>
</feature>
<comment type="similarity">
    <text evidence="1">Belongs to the unc-13 family.</text>
</comment>
<dbReference type="PROSITE" id="PS50004">
    <property type="entry name" value="C2"/>
    <property type="match status" value="1"/>
</dbReference>
<keyword evidence="5" id="KW-1185">Reference proteome</keyword>
<dbReference type="SMART" id="SM00239">
    <property type="entry name" value="C2"/>
    <property type="match status" value="1"/>
</dbReference>
<dbReference type="InterPro" id="IPR052095">
    <property type="entry name" value="UNC-13_domain"/>
</dbReference>
<keyword evidence="2" id="KW-0268">Exocytosis</keyword>
<evidence type="ECO:0000313" key="5">
    <source>
        <dbReference type="Proteomes" id="UP000095281"/>
    </source>
</evidence>
<organism evidence="5 6">
    <name type="scientific">Meloidogyne hapla</name>
    <name type="common">Root-knot nematode worm</name>
    <dbReference type="NCBI Taxonomy" id="6305"/>
    <lineage>
        <taxon>Eukaryota</taxon>
        <taxon>Metazoa</taxon>
        <taxon>Ecdysozoa</taxon>
        <taxon>Nematoda</taxon>
        <taxon>Chromadorea</taxon>
        <taxon>Rhabditida</taxon>
        <taxon>Tylenchina</taxon>
        <taxon>Tylenchomorpha</taxon>
        <taxon>Tylenchoidea</taxon>
        <taxon>Meloidogynidae</taxon>
        <taxon>Meloidogyninae</taxon>
        <taxon>Meloidogyne</taxon>
    </lineage>
</organism>
<evidence type="ECO:0000259" key="4">
    <source>
        <dbReference type="PROSITE" id="PS50004"/>
    </source>
</evidence>
<dbReference type="SUPFAM" id="SSF49562">
    <property type="entry name" value="C2 domain (Calcium/lipid-binding domain, CaLB)"/>
    <property type="match status" value="1"/>
</dbReference>
<feature type="domain" description="C2" evidence="4">
    <location>
        <begin position="187"/>
        <end position="385"/>
    </location>
</feature>
<evidence type="ECO:0000313" key="6">
    <source>
        <dbReference type="WBParaSite" id="MhA1_Contig734.frz3.gene20"/>
    </source>
</evidence>
<proteinExistence type="inferred from homology"/>
<dbReference type="Proteomes" id="UP000095281">
    <property type="component" value="Unplaced"/>
</dbReference>
<protein>
    <submittedName>
        <fullName evidence="6">C2 domain-containing protein</fullName>
    </submittedName>
</protein>
<dbReference type="WBParaSite" id="MhA1_Contig734.frz3.gene20">
    <property type="protein sequence ID" value="MhA1_Contig734.frz3.gene20"/>
    <property type="gene ID" value="MhA1_Contig734.frz3.gene20"/>
</dbReference>
<dbReference type="Pfam" id="PF00168">
    <property type="entry name" value="C2"/>
    <property type="match status" value="2"/>
</dbReference>
<dbReference type="GO" id="GO:0099503">
    <property type="term" value="C:secretory vesicle"/>
    <property type="evidence" value="ECO:0007669"/>
    <property type="project" value="TreeGrafter"/>
</dbReference>